<protein>
    <submittedName>
        <fullName evidence="1">Uncharacterized protein</fullName>
    </submittedName>
</protein>
<dbReference type="AlphaFoldDB" id="A0A316Z0S7"/>
<organism evidence="1 2">
    <name type="scientific">Tilletiopsis washingtonensis</name>
    <dbReference type="NCBI Taxonomy" id="58919"/>
    <lineage>
        <taxon>Eukaryota</taxon>
        <taxon>Fungi</taxon>
        <taxon>Dikarya</taxon>
        <taxon>Basidiomycota</taxon>
        <taxon>Ustilaginomycotina</taxon>
        <taxon>Exobasidiomycetes</taxon>
        <taxon>Entylomatales</taxon>
        <taxon>Entylomatales incertae sedis</taxon>
        <taxon>Tilletiopsis</taxon>
    </lineage>
</organism>
<accession>A0A316Z0S7</accession>
<dbReference type="Proteomes" id="UP000245946">
    <property type="component" value="Unassembled WGS sequence"/>
</dbReference>
<dbReference type="GeneID" id="37266714"/>
<gene>
    <name evidence="1" type="ORF">FA09DRAFT_148286</name>
</gene>
<dbReference type="RefSeq" id="XP_025595629.1">
    <property type="nucleotide sequence ID" value="XM_025739168.1"/>
</dbReference>
<name>A0A316Z0S7_9BASI</name>
<sequence length="353" mass="37729">MACLPVSRQRARGASDDVCPAALQPLAACRPELPETGIQSSMRRCQAAQGHVSQRGGRLAAPSTPACRRLPPHTKDLRRRERARASLGARCRRFKQRQRLALARSLLRKREMRFRLFARAAGVCTSAAALRPPPKDLASCCVCAAPASLGSSASRGCGHGSLSADAAAACAARLILALRCDAERGAPRSLRRRPEARTTSICRPARDLRCCLPRLLSVPHVGVPRGEARPAADAAPRQAFLSWSGSSRRACARSRSGSMTILRWCWLCRCDAAVLQLQRLRCTTVSKYRASDGASASLATLEAGRPSSAARACAAAPIEAQARAAAAGAKRQSTLRCRRFVVLGRPQGVVRAA</sequence>
<reference evidence="1 2" key="1">
    <citation type="journal article" date="2018" name="Mol. Biol. Evol.">
        <title>Broad Genomic Sampling Reveals a Smut Pathogenic Ancestry of the Fungal Clade Ustilaginomycotina.</title>
        <authorList>
            <person name="Kijpornyongpan T."/>
            <person name="Mondo S.J."/>
            <person name="Barry K."/>
            <person name="Sandor L."/>
            <person name="Lee J."/>
            <person name="Lipzen A."/>
            <person name="Pangilinan J."/>
            <person name="LaButti K."/>
            <person name="Hainaut M."/>
            <person name="Henrissat B."/>
            <person name="Grigoriev I.V."/>
            <person name="Spatafora J.W."/>
            <person name="Aime M.C."/>
        </authorList>
    </citation>
    <scope>NUCLEOTIDE SEQUENCE [LARGE SCALE GENOMIC DNA]</scope>
    <source>
        <strain evidence="1 2">MCA 4186</strain>
    </source>
</reference>
<keyword evidence="2" id="KW-1185">Reference proteome</keyword>
<dbReference type="EMBL" id="KZ819305">
    <property type="protein sequence ID" value="PWN95350.1"/>
    <property type="molecule type" value="Genomic_DNA"/>
</dbReference>
<proteinExistence type="predicted"/>
<evidence type="ECO:0000313" key="1">
    <source>
        <dbReference type="EMBL" id="PWN95350.1"/>
    </source>
</evidence>
<evidence type="ECO:0000313" key="2">
    <source>
        <dbReference type="Proteomes" id="UP000245946"/>
    </source>
</evidence>